<dbReference type="eggNOG" id="COG5184">
    <property type="taxonomic scope" value="Bacteria"/>
</dbReference>
<dbReference type="STRING" id="1192034.CAP_7733"/>
<evidence type="ECO:0000256" key="1">
    <source>
        <dbReference type="SAM" id="MobiDB-lite"/>
    </source>
</evidence>
<reference evidence="2 3" key="1">
    <citation type="submission" date="2013-05" db="EMBL/GenBank/DDBJ databases">
        <title>Genome assembly of Chondromyces apiculatus DSM 436.</title>
        <authorList>
            <person name="Sharma G."/>
            <person name="Khatri I."/>
            <person name="Kaur C."/>
            <person name="Mayilraj S."/>
            <person name="Subramanian S."/>
        </authorList>
    </citation>
    <scope>NUCLEOTIDE SEQUENCE [LARGE SCALE GENOMIC DNA]</scope>
    <source>
        <strain evidence="2 3">DSM 436</strain>
    </source>
</reference>
<evidence type="ECO:0000313" key="2">
    <source>
        <dbReference type="EMBL" id="EYF01852.1"/>
    </source>
</evidence>
<feature type="region of interest" description="Disordered" evidence="1">
    <location>
        <begin position="62"/>
        <end position="92"/>
    </location>
</feature>
<organism evidence="2 3">
    <name type="scientific">Chondromyces apiculatus DSM 436</name>
    <dbReference type="NCBI Taxonomy" id="1192034"/>
    <lineage>
        <taxon>Bacteria</taxon>
        <taxon>Pseudomonadati</taxon>
        <taxon>Myxococcota</taxon>
        <taxon>Polyangia</taxon>
        <taxon>Polyangiales</taxon>
        <taxon>Polyangiaceae</taxon>
        <taxon>Chondromyces</taxon>
    </lineage>
</organism>
<protein>
    <submittedName>
        <fullName evidence="2">BNR repeat domain protein</fullName>
    </submittedName>
</protein>
<dbReference type="SUPFAM" id="SSF50985">
    <property type="entry name" value="RCC1/BLIP-II"/>
    <property type="match status" value="1"/>
</dbReference>
<proteinExistence type="predicted"/>
<gene>
    <name evidence="2" type="ORF">CAP_7733</name>
</gene>
<accession>A0A017SYJ6</accession>
<comment type="caution">
    <text evidence="2">The sequence shown here is derived from an EMBL/GenBank/DDBJ whole genome shotgun (WGS) entry which is preliminary data.</text>
</comment>
<dbReference type="Gene3D" id="2.130.10.30">
    <property type="entry name" value="Regulator of chromosome condensation 1/beta-lactamase-inhibitor protein II"/>
    <property type="match status" value="1"/>
</dbReference>
<keyword evidence="3" id="KW-1185">Reference proteome</keyword>
<dbReference type="InterPro" id="IPR009091">
    <property type="entry name" value="RCC1/BLIP-II"/>
</dbReference>
<dbReference type="AlphaFoldDB" id="A0A017SYJ6"/>
<sequence>MKCWGGNAYGELGLGDTARRGDSAGEMGDSLPAVDLGTATTITLILAGPASTCIRRDEGNLKCGGFNDQGQLGLGDTNDRGTSPTHMGDNLPPVKLYSDVW</sequence>
<dbReference type="EMBL" id="ASRX01000070">
    <property type="protein sequence ID" value="EYF01852.1"/>
    <property type="molecule type" value="Genomic_DNA"/>
</dbReference>
<name>A0A017SYJ6_9BACT</name>
<dbReference type="Proteomes" id="UP000019678">
    <property type="component" value="Unassembled WGS sequence"/>
</dbReference>
<feature type="region of interest" description="Disordered" evidence="1">
    <location>
        <begin position="1"/>
        <end position="31"/>
    </location>
</feature>
<evidence type="ECO:0000313" key="3">
    <source>
        <dbReference type="Proteomes" id="UP000019678"/>
    </source>
</evidence>